<feature type="transmembrane region" description="Helical" evidence="6">
    <location>
        <begin position="131"/>
        <end position="149"/>
    </location>
</feature>
<evidence type="ECO:0000313" key="8">
    <source>
        <dbReference type="Proteomes" id="UP000078492"/>
    </source>
</evidence>
<reference evidence="7 8" key="1">
    <citation type="submission" date="2015-09" db="EMBL/GenBank/DDBJ databases">
        <title>Trachymyrmex cornetzi WGS genome.</title>
        <authorList>
            <person name="Nygaard S."/>
            <person name="Hu H."/>
            <person name="Boomsma J."/>
            <person name="Zhang G."/>
        </authorList>
    </citation>
    <scope>NUCLEOTIDE SEQUENCE [LARGE SCALE GENOMIC DNA]</scope>
    <source>
        <strain evidence="7">Tcor2-1</strain>
        <tissue evidence="7">Whole body</tissue>
    </source>
</reference>
<evidence type="ECO:0000256" key="6">
    <source>
        <dbReference type="RuleBase" id="RU363108"/>
    </source>
</evidence>
<dbReference type="GO" id="GO:0007165">
    <property type="term" value="P:signal transduction"/>
    <property type="evidence" value="ECO:0007669"/>
    <property type="project" value="UniProtKB-KW"/>
</dbReference>
<accession>A0A151IZI2</accession>
<comment type="caution">
    <text evidence="6">Lacks conserved residue(s) required for the propagation of feature annotation.</text>
</comment>
<dbReference type="EMBL" id="KQ980702">
    <property type="protein sequence ID" value="KYN14473.1"/>
    <property type="molecule type" value="Genomic_DNA"/>
</dbReference>
<protein>
    <recommendedName>
        <fullName evidence="6">Gustatory receptor</fullName>
    </recommendedName>
</protein>
<feature type="non-terminal residue" evidence="7">
    <location>
        <position position="1"/>
    </location>
</feature>
<gene>
    <name evidence="7" type="ORF">ALC57_13324</name>
</gene>
<dbReference type="InterPro" id="IPR013604">
    <property type="entry name" value="7TM_chemorcpt"/>
</dbReference>
<comment type="function">
    <text evidence="6">Gustatory receptor which mediates acceptance or avoidance behavior, depending on its substrates.</text>
</comment>
<keyword evidence="2 6" id="KW-1003">Cell membrane</keyword>
<evidence type="ECO:0000256" key="4">
    <source>
        <dbReference type="ARBA" id="ARBA00022989"/>
    </source>
</evidence>
<keyword evidence="3 6" id="KW-0812">Transmembrane</keyword>
<dbReference type="GO" id="GO:0005886">
    <property type="term" value="C:plasma membrane"/>
    <property type="evidence" value="ECO:0007669"/>
    <property type="project" value="UniProtKB-SubCell"/>
</dbReference>
<feature type="transmembrane region" description="Helical" evidence="6">
    <location>
        <begin position="107"/>
        <end position="125"/>
    </location>
</feature>
<organism evidence="7 8">
    <name type="scientific">Trachymyrmex cornetzi</name>
    <dbReference type="NCBI Taxonomy" id="471704"/>
    <lineage>
        <taxon>Eukaryota</taxon>
        <taxon>Metazoa</taxon>
        <taxon>Ecdysozoa</taxon>
        <taxon>Arthropoda</taxon>
        <taxon>Hexapoda</taxon>
        <taxon>Insecta</taxon>
        <taxon>Pterygota</taxon>
        <taxon>Neoptera</taxon>
        <taxon>Endopterygota</taxon>
        <taxon>Hymenoptera</taxon>
        <taxon>Apocrita</taxon>
        <taxon>Aculeata</taxon>
        <taxon>Formicoidea</taxon>
        <taxon>Formicidae</taxon>
        <taxon>Myrmicinae</taxon>
        <taxon>Trachymyrmex</taxon>
    </lineage>
</organism>
<keyword evidence="5 6" id="KW-0472">Membrane</keyword>
<sequence length="308" mass="36664">FGRLKCDPDFSEYVELFKRMLLAKEPKDVLVQPLKMLFKIIHPIYYINKLIKESNEGKLFDACLDENNEDYEKRITTELLDKHVHLQLCLISRKLNKVLQVQMSIQMVWYFYDALAICLMMYDMITAYRYIWNFFLTFAHLCGYFNFVLRTILFLTLHYICQTINETVAILHKLSSYNLDEDLRKQIWQFMLQIKQREVKFGLGHFYFGYNFICWELKICLRELAIVDHTLEAFGTPKEYQSLRSWTIRIIIGLIVYVCYIVTYNAFFISFEYVISWGVILDIFLLYYPYNVVALSALISAAILGLVL</sequence>
<dbReference type="AlphaFoldDB" id="A0A151IZI2"/>
<name>A0A151IZI2_9HYME</name>
<feature type="transmembrane region" description="Helical" evidence="6">
    <location>
        <begin position="246"/>
        <end position="267"/>
    </location>
</feature>
<evidence type="ECO:0000256" key="2">
    <source>
        <dbReference type="ARBA" id="ARBA00022475"/>
    </source>
</evidence>
<evidence type="ECO:0000256" key="3">
    <source>
        <dbReference type="ARBA" id="ARBA00022692"/>
    </source>
</evidence>
<dbReference type="Pfam" id="PF08395">
    <property type="entry name" value="7tm_7"/>
    <property type="match status" value="1"/>
</dbReference>
<keyword evidence="6" id="KW-0675">Receptor</keyword>
<evidence type="ECO:0000256" key="5">
    <source>
        <dbReference type="ARBA" id="ARBA00023136"/>
    </source>
</evidence>
<keyword evidence="4 6" id="KW-1133">Transmembrane helix</keyword>
<evidence type="ECO:0000313" key="7">
    <source>
        <dbReference type="EMBL" id="KYN14473.1"/>
    </source>
</evidence>
<dbReference type="Proteomes" id="UP000078492">
    <property type="component" value="Unassembled WGS sequence"/>
</dbReference>
<proteinExistence type="inferred from homology"/>
<evidence type="ECO:0000256" key="1">
    <source>
        <dbReference type="ARBA" id="ARBA00004651"/>
    </source>
</evidence>
<feature type="transmembrane region" description="Helical" evidence="6">
    <location>
        <begin position="287"/>
        <end position="307"/>
    </location>
</feature>
<dbReference type="GO" id="GO:0050909">
    <property type="term" value="P:sensory perception of taste"/>
    <property type="evidence" value="ECO:0007669"/>
    <property type="project" value="InterPro"/>
</dbReference>
<keyword evidence="6" id="KW-0807">Transducer</keyword>
<comment type="subcellular location">
    <subcellularLocation>
        <location evidence="1 6">Cell membrane</location>
        <topology evidence="1 6">Multi-pass membrane protein</topology>
    </subcellularLocation>
</comment>
<comment type="similarity">
    <text evidence="6">Belongs to the insect chemoreceptor superfamily. Gustatory receptor (GR) family.</text>
</comment>
<keyword evidence="8" id="KW-1185">Reference proteome</keyword>